<dbReference type="InterPro" id="IPR011250">
    <property type="entry name" value="OMP/PagP_B-barrel"/>
</dbReference>
<dbReference type="AlphaFoldDB" id="A0A2T8HMQ7"/>
<dbReference type="OrthoDB" id="703822at2"/>
<sequence>MISQIKYTVKKYSSKFLLSSVIYLTSIVIAQAQIGIGVLGGGNFSKGIGSEFRSSNRIGLQFGVFLSYELNRYFTLQAEPGYNISRIRTNESTQILPNGIGKGTRSIDYFNVPLLAKLTITPRFALLAGIDFSKLLNEDKHLLNNGLPAFNTSLNTGYALGVEFGKLYVRYRRQNGFSRINDQNDSYIQQLQVGLRFRLL</sequence>
<dbReference type="EMBL" id="QDKG01000001">
    <property type="protein sequence ID" value="PVH26738.1"/>
    <property type="molecule type" value="Genomic_DNA"/>
</dbReference>
<protein>
    <recommendedName>
        <fullName evidence="1">Outer membrane protein beta-barrel domain-containing protein</fullName>
    </recommendedName>
</protein>
<dbReference type="SUPFAM" id="SSF56925">
    <property type="entry name" value="OMPA-like"/>
    <property type="match status" value="1"/>
</dbReference>
<accession>A0A2T8HMQ7</accession>
<comment type="caution">
    <text evidence="2">The sequence shown here is derived from an EMBL/GenBank/DDBJ whole genome shotgun (WGS) entry which is preliminary data.</text>
</comment>
<evidence type="ECO:0000313" key="3">
    <source>
        <dbReference type="Proteomes" id="UP000245627"/>
    </source>
</evidence>
<reference evidence="2 3" key="1">
    <citation type="submission" date="2018-04" db="EMBL/GenBank/DDBJ databases">
        <title>Sphingobacterium cortibacter sp. nov.</title>
        <authorList>
            <person name="Li Y."/>
        </authorList>
    </citation>
    <scope>NUCLEOTIDE SEQUENCE [LARGE SCALE GENOMIC DNA]</scope>
    <source>
        <strain evidence="2 3">2c-3</strain>
    </source>
</reference>
<dbReference type="Proteomes" id="UP000245627">
    <property type="component" value="Unassembled WGS sequence"/>
</dbReference>
<proteinExistence type="predicted"/>
<organism evidence="2 3">
    <name type="scientific">Sphingobacterium corticibacter</name>
    <dbReference type="NCBI Taxonomy" id="2171749"/>
    <lineage>
        <taxon>Bacteria</taxon>
        <taxon>Pseudomonadati</taxon>
        <taxon>Bacteroidota</taxon>
        <taxon>Sphingobacteriia</taxon>
        <taxon>Sphingobacteriales</taxon>
        <taxon>Sphingobacteriaceae</taxon>
        <taxon>Sphingobacterium</taxon>
    </lineage>
</organism>
<evidence type="ECO:0000313" key="2">
    <source>
        <dbReference type="EMBL" id="PVH26738.1"/>
    </source>
</evidence>
<feature type="domain" description="Outer membrane protein beta-barrel" evidence="1">
    <location>
        <begin position="31"/>
        <end position="143"/>
    </location>
</feature>
<keyword evidence="3" id="KW-1185">Reference proteome</keyword>
<gene>
    <name evidence="2" type="ORF">DC487_03790</name>
</gene>
<name>A0A2T8HMQ7_9SPHI</name>
<dbReference type="Pfam" id="PF13568">
    <property type="entry name" value="OMP_b-brl_2"/>
    <property type="match status" value="1"/>
</dbReference>
<dbReference type="InterPro" id="IPR025665">
    <property type="entry name" value="Beta-barrel_OMP_2"/>
</dbReference>
<evidence type="ECO:0000259" key="1">
    <source>
        <dbReference type="Pfam" id="PF13568"/>
    </source>
</evidence>